<dbReference type="OrthoDB" id="3039677at2759"/>
<organism evidence="1 2">
    <name type="scientific">Funneliformis caledonium</name>
    <dbReference type="NCBI Taxonomy" id="1117310"/>
    <lineage>
        <taxon>Eukaryota</taxon>
        <taxon>Fungi</taxon>
        <taxon>Fungi incertae sedis</taxon>
        <taxon>Mucoromycota</taxon>
        <taxon>Glomeromycotina</taxon>
        <taxon>Glomeromycetes</taxon>
        <taxon>Glomerales</taxon>
        <taxon>Glomeraceae</taxon>
        <taxon>Funneliformis</taxon>
    </lineage>
</organism>
<accession>A0A9N9IKW0</accession>
<dbReference type="AlphaFoldDB" id="A0A9N9IKW0"/>
<evidence type="ECO:0000313" key="2">
    <source>
        <dbReference type="Proteomes" id="UP000789570"/>
    </source>
</evidence>
<dbReference type="EMBL" id="CAJVPQ010014810">
    <property type="protein sequence ID" value="CAG8740667.1"/>
    <property type="molecule type" value="Genomic_DNA"/>
</dbReference>
<reference evidence="1" key="1">
    <citation type="submission" date="2021-06" db="EMBL/GenBank/DDBJ databases">
        <authorList>
            <person name="Kallberg Y."/>
            <person name="Tangrot J."/>
            <person name="Rosling A."/>
        </authorList>
    </citation>
    <scope>NUCLEOTIDE SEQUENCE</scope>
    <source>
        <strain evidence="1">UK204</strain>
    </source>
</reference>
<comment type="caution">
    <text evidence="1">The sequence shown here is derived from an EMBL/GenBank/DDBJ whole genome shotgun (WGS) entry which is preliminary data.</text>
</comment>
<keyword evidence="2" id="KW-1185">Reference proteome</keyword>
<sequence length="200" mass="23607">KCNGIYVDSRTKNKHSINQNVATNTSVLLQNENDPMIELSQHSFINEESSIELQAEESSIELQATDTLIKFVKHVLMELDHNDQFKDFPTSLYTTRKKLGLKYQFITFSQKAIKRCDHIQFPNHHHHFLRKCNASLSEQKELEGGKIARFRKKLWTNRNVQEEILYDIYNGNIWKKFSNNGELYDIEELLNEQKFLIKNM</sequence>
<proteinExistence type="predicted"/>
<protein>
    <submittedName>
        <fullName evidence="1">15668_t:CDS:1</fullName>
    </submittedName>
</protein>
<gene>
    <name evidence="1" type="ORF">FCALED_LOCUS15596</name>
</gene>
<name>A0A9N9IKW0_9GLOM</name>
<feature type="non-terminal residue" evidence="1">
    <location>
        <position position="200"/>
    </location>
</feature>
<evidence type="ECO:0000313" key="1">
    <source>
        <dbReference type="EMBL" id="CAG8740667.1"/>
    </source>
</evidence>
<dbReference type="Proteomes" id="UP000789570">
    <property type="component" value="Unassembled WGS sequence"/>
</dbReference>